<feature type="transmembrane region" description="Helical" evidence="4">
    <location>
        <begin position="362"/>
        <end position="380"/>
    </location>
</feature>
<evidence type="ECO:0000256" key="2">
    <source>
        <dbReference type="ARBA" id="ARBA00022989"/>
    </source>
</evidence>
<feature type="transmembrane region" description="Helical" evidence="4">
    <location>
        <begin position="129"/>
        <end position="154"/>
    </location>
</feature>
<comment type="caution">
    <text evidence="6">The sequence shown here is derived from an EMBL/GenBank/DDBJ whole genome shotgun (WGS) entry which is preliminary data.</text>
</comment>
<keyword evidence="7" id="KW-1185">Reference proteome</keyword>
<reference evidence="6 7" key="1">
    <citation type="journal article" date="2010" name="J. Bacteriol.">
        <title>Genome sequence of the oligotrophic marine Gammaproteobacterium HTCC2143, isolated from the Oregon Coast.</title>
        <authorList>
            <person name="Oh H.M."/>
            <person name="Kang I."/>
            <person name="Ferriera S."/>
            <person name="Giovannoni S.J."/>
            <person name="Cho J.C."/>
        </authorList>
    </citation>
    <scope>NUCLEOTIDE SEQUENCE [LARGE SCALE GENOMIC DNA]</scope>
    <source>
        <strain evidence="6 7">HTCC2143</strain>
    </source>
</reference>
<dbReference type="GO" id="GO:0022857">
    <property type="term" value="F:transmembrane transporter activity"/>
    <property type="evidence" value="ECO:0007669"/>
    <property type="project" value="InterPro"/>
</dbReference>
<feature type="transmembrane region" description="Helical" evidence="4">
    <location>
        <begin position="274"/>
        <end position="293"/>
    </location>
</feature>
<dbReference type="InterPro" id="IPR020846">
    <property type="entry name" value="MFS_dom"/>
</dbReference>
<dbReference type="PANTHER" id="PTHR23546">
    <property type="entry name" value="TRANSPORT PROTEIN"/>
    <property type="match status" value="1"/>
</dbReference>
<keyword evidence="2 4" id="KW-1133">Transmembrane helix</keyword>
<dbReference type="Pfam" id="PF07690">
    <property type="entry name" value="MFS_1"/>
    <property type="match status" value="1"/>
</dbReference>
<gene>
    <name evidence="6" type="ORF">GP2143_13131</name>
</gene>
<dbReference type="EMBL" id="AAVT01000001">
    <property type="protein sequence ID" value="EAW32200.1"/>
    <property type="molecule type" value="Genomic_DNA"/>
</dbReference>
<dbReference type="Proteomes" id="UP000004931">
    <property type="component" value="Unassembled WGS sequence"/>
</dbReference>
<accession>A0Y7U6</accession>
<dbReference type="CDD" id="cd17330">
    <property type="entry name" value="MFS_SLC46_TetA_like"/>
    <property type="match status" value="1"/>
</dbReference>
<name>A0Y7U6_9GAMM</name>
<dbReference type="InterPro" id="IPR011701">
    <property type="entry name" value="MFS"/>
</dbReference>
<keyword evidence="3 4" id="KW-0472">Membrane</keyword>
<evidence type="ECO:0000256" key="3">
    <source>
        <dbReference type="ARBA" id="ARBA00023136"/>
    </source>
</evidence>
<sequence>MLCLGMGHSITFTTLPPLAREIGLDERQVGAIFSLSGLLWVIMSPFWGRKSDGWGRRPALIIGLVGFSISQFLFASAIQSFFWGAISITLLFPILIASRAIYGFLGAAGPPAAQAYVADRTSRKERTKTVATIGAAFGMGMAVAPGFAAGFAVFGLLAPFYAVGFFALVFAVLIYFYVPETIKPRLHARGHHEDKEVRLRIYDSRVWPFLALSIAFSIGGASVFQTITYLYIDKLQLDAIQGTQMASVGMMASAMSTLFAQLVLVPRLKLSSRVMMLLGTLASIPAFAIFIVADQYGPMVFAQMLMGLSAGFAGPGIAASASLNVEPEEQGSVAGIIGGSGAFGFILTPIIGMPLYQLNINYPYYMALAITLCALVFLLSNKTLRSVREHVPSEEEMLATSDERPTP</sequence>
<dbReference type="PANTHER" id="PTHR23546:SF1">
    <property type="entry name" value="MEMBRANE PROTEIN"/>
    <property type="match status" value="1"/>
</dbReference>
<dbReference type="STRING" id="247633.GP2143_13131"/>
<feature type="transmembrane region" description="Helical" evidence="4">
    <location>
        <begin position="244"/>
        <end position="265"/>
    </location>
</feature>
<feature type="transmembrane region" description="Helical" evidence="4">
    <location>
        <begin position="84"/>
        <end position="108"/>
    </location>
</feature>
<feature type="transmembrane region" description="Helical" evidence="4">
    <location>
        <begin position="29"/>
        <end position="47"/>
    </location>
</feature>
<dbReference type="SUPFAM" id="SSF103473">
    <property type="entry name" value="MFS general substrate transporter"/>
    <property type="match status" value="1"/>
</dbReference>
<organism evidence="6 7">
    <name type="scientific">marine gamma proteobacterium HTCC2143</name>
    <dbReference type="NCBI Taxonomy" id="247633"/>
    <lineage>
        <taxon>Bacteria</taxon>
        <taxon>Pseudomonadati</taxon>
        <taxon>Pseudomonadota</taxon>
        <taxon>Gammaproteobacteria</taxon>
        <taxon>Cellvibrionales</taxon>
        <taxon>Spongiibacteraceae</taxon>
        <taxon>BD1-7 clade</taxon>
    </lineage>
</organism>
<proteinExistence type="predicted"/>
<dbReference type="Gene3D" id="1.20.1250.20">
    <property type="entry name" value="MFS general substrate transporter like domains"/>
    <property type="match status" value="1"/>
</dbReference>
<feature type="transmembrane region" description="Helical" evidence="4">
    <location>
        <begin position="160"/>
        <end position="178"/>
    </location>
</feature>
<protein>
    <submittedName>
        <fullName evidence="6">Multidrug-efflux transporter</fullName>
    </submittedName>
</protein>
<feature type="transmembrane region" description="Helical" evidence="4">
    <location>
        <begin position="206"/>
        <end position="232"/>
    </location>
</feature>
<evidence type="ECO:0000313" key="6">
    <source>
        <dbReference type="EMBL" id="EAW32200.1"/>
    </source>
</evidence>
<feature type="transmembrane region" description="Helical" evidence="4">
    <location>
        <begin position="59"/>
        <end position="78"/>
    </location>
</feature>
<feature type="domain" description="Major facilitator superfamily (MFS) profile" evidence="5">
    <location>
        <begin position="1"/>
        <end position="384"/>
    </location>
</feature>
<dbReference type="InterPro" id="IPR036259">
    <property type="entry name" value="MFS_trans_sf"/>
</dbReference>
<dbReference type="AlphaFoldDB" id="A0Y7U6"/>
<keyword evidence="1 4" id="KW-0812">Transmembrane</keyword>
<evidence type="ECO:0000259" key="5">
    <source>
        <dbReference type="PROSITE" id="PS50850"/>
    </source>
</evidence>
<dbReference type="eggNOG" id="COG2814">
    <property type="taxonomic scope" value="Bacteria"/>
</dbReference>
<evidence type="ECO:0000256" key="1">
    <source>
        <dbReference type="ARBA" id="ARBA00022692"/>
    </source>
</evidence>
<evidence type="ECO:0000256" key="4">
    <source>
        <dbReference type="SAM" id="Phobius"/>
    </source>
</evidence>
<feature type="transmembrane region" description="Helical" evidence="4">
    <location>
        <begin position="333"/>
        <end position="356"/>
    </location>
</feature>
<feature type="transmembrane region" description="Helical" evidence="4">
    <location>
        <begin position="299"/>
        <end position="321"/>
    </location>
</feature>
<dbReference type="PROSITE" id="PS50850">
    <property type="entry name" value="MFS"/>
    <property type="match status" value="1"/>
</dbReference>
<evidence type="ECO:0000313" key="7">
    <source>
        <dbReference type="Proteomes" id="UP000004931"/>
    </source>
</evidence>